<gene>
    <name evidence="3" type="ORF">PEVE_00005597</name>
    <name evidence="4" type="ORF">PEVE_00005601</name>
</gene>
<evidence type="ECO:0000259" key="2">
    <source>
        <dbReference type="PROSITE" id="PS00028"/>
    </source>
</evidence>
<dbReference type="Proteomes" id="UP001159427">
    <property type="component" value="Unassembled WGS sequence"/>
</dbReference>
<feature type="region of interest" description="Disordered" evidence="1">
    <location>
        <begin position="141"/>
        <end position="163"/>
    </location>
</feature>
<dbReference type="EMBL" id="CALNXI010001357">
    <property type="protein sequence ID" value="CAH3166209.1"/>
    <property type="molecule type" value="Genomic_DNA"/>
</dbReference>
<keyword evidence="5" id="KW-1185">Reference proteome</keyword>
<evidence type="ECO:0000313" key="4">
    <source>
        <dbReference type="EMBL" id="CAH3166217.1"/>
    </source>
</evidence>
<evidence type="ECO:0000313" key="3">
    <source>
        <dbReference type="EMBL" id="CAH3166209.1"/>
    </source>
</evidence>
<name>A0ABN8QNU9_9CNID</name>
<proteinExistence type="predicted"/>
<dbReference type="Pfam" id="PF20231">
    <property type="entry name" value="DUF6589"/>
    <property type="match status" value="1"/>
</dbReference>
<dbReference type="InterPro" id="IPR013087">
    <property type="entry name" value="Znf_C2H2_type"/>
</dbReference>
<dbReference type="InterPro" id="IPR046496">
    <property type="entry name" value="DUF6589"/>
</dbReference>
<organism evidence="3 5">
    <name type="scientific">Porites evermanni</name>
    <dbReference type="NCBI Taxonomy" id="104178"/>
    <lineage>
        <taxon>Eukaryota</taxon>
        <taxon>Metazoa</taxon>
        <taxon>Cnidaria</taxon>
        <taxon>Anthozoa</taxon>
        <taxon>Hexacorallia</taxon>
        <taxon>Scleractinia</taxon>
        <taxon>Fungiina</taxon>
        <taxon>Poritidae</taxon>
        <taxon>Porites</taxon>
    </lineage>
</organism>
<dbReference type="PROSITE" id="PS00028">
    <property type="entry name" value="ZINC_FINGER_C2H2_1"/>
    <property type="match status" value="1"/>
</dbReference>
<evidence type="ECO:0000313" key="5">
    <source>
        <dbReference type="Proteomes" id="UP001159427"/>
    </source>
</evidence>
<sequence>MCSNMNVVNNCNAKTANVLDNFNVCKDFINLETDALITAAAMSHFGMESLDDKTESFIPPDILKASREKRRVWLYCRITNMLATFVMSDEHEIIRENVAEVNRPKAPVVHICRVCRKTYKYAKAKENHERQQHPEFCFNEDVDSQQESPNETENLESHDQKPRDDRYNYATLRLAIGLLLRNFDDAAEWLKWNRTVNNKGGAGNNISMDIRMEHLICLTKELLKRLGPNLTEAAAKRCCKAVGHLSDLIDLVDEDLRIERPSGHHKMQQRGADFKLLVDEFHRRGSMCKFDPQPEREYRIFANFRDRLIKGLDLTSLNKWISQHKKELHKLESI</sequence>
<dbReference type="EMBL" id="CALNXI010001357">
    <property type="protein sequence ID" value="CAH3166217.1"/>
    <property type="molecule type" value="Genomic_DNA"/>
</dbReference>
<comment type="caution">
    <text evidence="3">The sequence shown here is derived from an EMBL/GenBank/DDBJ whole genome shotgun (WGS) entry which is preliminary data.</text>
</comment>
<evidence type="ECO:0000256" key="1">
    <source>
        <dbReference type="SAM" id="MobiDB-lite"/>
    </source>
</evidence>
<protein>
    <recommendedName>
        <fullName evidence="2">C2H2-type domain-containing protein</fullName>
    </recommendedName>
</protein>
<reference evidence="3 5" key="1">
    <citation type="submission" date="2022-05" db="EMBL/GenBank/DDBJ databases">
        <authorList>
            <consortium name="Genoscope - CEA"/>
            <person name="William W."/>
        </authorList>
    </citation>
    <scope>NUCLEOTIDE SEQUENCE [LARGE SCALE GENOMIC DNA]</scope>
</reference>
<accession>A0ABN8QNU9</accession>
<feature type="domain" description="C2H2-type" evidence="2">
    <location>
        <begin position="112"/>
        <end position="133"/>
    </location>
</feature>